<keyword evidence="3" id="KW-1185">Reference proteome</keyword>
<dbReference type="Pfam" id="PF24539">
    <property type="entry name" value="DUF7600"/>
    <property type="match status" value="1"/>
</dbReference>
<evidence type="ECO:0000259" key="1">
    <source>
        <dbReference type="Pfam" id="PF24539"/>
    </source>
</evidence>
<accession>A0A2B7XVI3</accession>
<feature type="domain" description="DUF7600" evidence="1">
    <location>
        <begin position="54"/>
        <end position="103"/>
    </location>
</feature>
<reference evidence="2 3" key="1">
    <citation type="submission" date="2017-10" db="EMBL/GenBank/DDBJ databases">
        <title>Comparative genomics in systemic dimorphic fungi from Ajellomycetaceae.</title>
        <authorList>
            <person name="Munoz J.F."/>
            <person name="Mcewen J.G."/>
            <person name="Clay O.K."/>
            <person name="Cuomo C.A."/>
        </authorList>
    </citation>
    <scope>NUCLEOTIDE SEQUENCE [LARGE SCALE GENOMIC DNA]</scope>
    <source>
        <strain evidence="2 3">UAMH5409</strain>
    </source>
</reference>
<dbReference type="InterPro" id="IPR056021">
    <property type="entry name" value="DUF7600"/>
</dbReference>
<comment type="caution">
    <text evidence="2">The sequence shown here is derived from an EMBL/GenBank/DDBJ whole genome shotgun (WGS) entry which is preliminary data.</text>
</comment>
<protein>
    <recommendedName>
        <fullName evidence="1">DUF7600 domain-containing protein</fullName>
    </recommendedName>
</protein>
<gene>
    <name evidence="2" type="ORF">AJ79_03938</name>
</gene>
<evidence type="ECO:0000313" key="2">
    <source>
        <dbReference type="EMBL" id="PGH12965.1"/>
    </source>
</evidence>
<sequence length="107" mass="11684">MTLREWLSLRLNMGLKNIFPECSLSAARGVKRHWILSTEGKKDPSRRGRAERVQLGGKIKGHQGVQVINGDGSLSQWIGCLEGAPMPCRLSDSSPVALEAGFDPGDR</sequence>
<organism evidence="2 3">
    <name type="scientific">Helicocarpus griseus UAMH5409</name>
    <dbReference type="NCBI Taxonomy" id="1447875"/>
    <lineage>
        <taxon>Eukaryota</taxon>
        <taxon>Fungi</taxon>
        <taxon>Dikarya</taxon>
        <taxon>Ascomycota</taxon>
        <taxon>Pezizomycotina</taxon>
        <taxon>Eurotiomycetes</taxon>
        <taxon>Eurotiomycetidae</taxon>
        <taxon>Onygenales</taxon>
        <taxon>Ajellomycetaceae</taxon>
        <taxon>Helicocarpus</taxon>
    </lineage>
</organism>
<proteinExistence type="predicted"/>
<dbReference type="AlphaFoldDB" id="A0A2B7XVI3"/>
<dbReference type="Proteomes" id="UP000223968">
    <property type="component" value="Unassembled WGS sequence"/>
</dbReference>
<dbReference type="EMBL" id="PDNB01000051">
    <property type="protein sequence ID" value="PGH12965.1"/>
    <property type="molecule type" value="Genomic_DNA"/>
</dbReference>
<name>A0A2B7XVI3_9EURO</name>
<evidence type="ECO:0000313" key="3">
    <source>
        <dbReference type="Proteomes" id="UP000223968"/>
    </source>
</evidence>